<gene>
    <name evidence="1" type="ORF">K0U00_49010</name>
</gene>
<accession>A0ABS7CM41</accession>
<feature type="non-terminal residue" evidence="1">
    <location>
        <position position="1"/>
    </location>
</feature>
<evidence type="ECO:0000313" key="1">
    <source>
        <dbReference type="EMBL" id="MBW7462019.1"/>
    </source>
</evidence>
<keyword evidence="1" id="KW-0347">Helicase</keyword>
<sequence length="133" mass="14401">GIRMLTERYGKLTLDRSEEGDLVLCGDETLLGNLAEDATISALLTAGAETGQRHASPENRGSLKQELVRLGYPVIDLAGYRHGETLPVQLRQQTLGGRGFQLRDYQKLAVDLFYREGREDGGSGVLVLPCGAG</sequence>
<dbReference type="GO" id="GO:0004386">
    <property type="term" value="F:helicase activity"/>
    <property type="evidence" value="ECO:0007669"/>
    <property type="project" value="UniProtKB-KW"/>
</dbReference>
<dbReference type="EMBL" id="JAHZIK010003499">
    <property type="protein sequence ID" value="MBW7462019.1"/>
    <property type="molecule type" value="Genomic_DNA"/>
</dbReference>
<protein>
    <submittedName>
        <fullName evidence="1">Helicase</fullName>
    </submittedName>
</protein>
<reference evidence="1 2" key="1">
    <citation type="submission" date="2021-07" db="EMBL/GenBank/DDBJ databases">
        <title>Paenibacillus radiodurans sp. nov., isolated from the southeastern edge of Tengger Desert.</title>
        <authorList>
            <person name="Zhang G."/>
        </authorList>
    </citation>
    <scope>NUCLEOTIDE SEQUENCE [LARGE SCALE GENOMIC DNA]</scope>
    <source>
        <strain evidence="1 2">CCM 7311</strain>
    </source>
</reference>
<evidence type="ECO:0000313" key="2">
    <source>
        <dbReference type="Proteomes" id="UP001519887"/>
    </source>
</evidence>
<keyword evidence="2" id="KW-1185">Reference proteome</keyword>
<name>A0ABS7CM41_9BACL</name>
<proteinExistence type="predicted"/>
<organism evidence="1 2">
    <name type="scientific">Paenibacillus sepulcri</name>
    <dbReference type="NCBI Taxonomy" id="359917"/>
    <lineage>
        <taxon>Bacteria</taxon>
        <taxon>Bacillati</taxon>
        <taxon>Bacillota</taxon>
        <taxon>Bacilli</taxon>
        <taxon>Bacillales</taxon>
        <taxon>Paenibacillaceae</taxon>
        <taxon>Paenibacillus</taxon>
    </lineage>
</organism>
<keyword evidence="1" id="KW-0067">ATP-binding</keyword>
<keyword evidence="1" id="KW-0378">Hydrolase</keyword>
<comment type="caution">
    <text evidence="1">The sequence shown here is derived from an EMBL/GenBank/DDBJ whole genome shotgun (WGS) entry which is preliminary data.</text>
</comment>
<feature type="non-terminal residue" evidence="1">
    <location>
        <position position="133"/>
    </location>
</feature>
<keyword evidence="1" id="KW-0547">Nucleotide-binding</keyword>
<dbReference type="Proteomes" id="UP001519887">
    <property type="component" value="Unassembled WGS sequence"/>
</dbReference>